<dbReference type="InterPro" id="IPR036188">
    <property type="entry name" value="FAD/NAD-bd_sf"/>
</dbReference>
<comment type="caution">
    <text evidence="7">The sequence shown here is derived from an EMBL/GenBank/DDBJ whole genome shotgun (WGS) entry which is preliminary data.</text>
</comment>
<protein>
    <recommendedName>
        <fullName evidence="6">FAD-binding domain-containing protein</fullName>
    </recommendedName>
</protein>
<keyword evidence="2" id="KW-0285">Flavoprotein</keyword>
<dbReference type="Proteomes" id="UP001221142">
    <property type="component" value="Unassembled WGS sequence"/>
</dbReference>
<comment type="similarity">
    <text evidence="1">Belongs to the paxM FAD-dependent monooxygenase family.</text>
</comment>
<name>A0AAD7C3E7_9AGAR</name>
<dbReference type="InterPro" id="IPR002938">
    <property type="entry name" value="FAD-bd"/>
</dbReference>
<evidence type="ECO:0000256" key="2">
    <source>
        <dbReference type="ARBA" id="ARBA00022630"/>
    </source>
</evidence>
<dbReference type="Gene3D" id="3.50.50.60">
    <property type="entry name" value="FAD/NAD(P)-binding domain"/>
    <property type="match status" value="1"/>
</dbReference>
<dbReference type="InterPro" id="IPR050493">
    <property type="entry name" value="FAD-dep_Monooxygenase_BioMet"/>
</dbReference>
<keyword evidence="3" id="KW-0274">FAD</keyword>
<dbReference type="PRINTS" id="PR00420">
    <property type="entry name" value="RNGMNOXGNASE"/>
</dbReference>
<dbReference type="PANTHER" id="PTHR13789">
    <property type="entry name" value="MONOOXYGENASE"/>
    <property type="match status" value="1"/>
</dbReference>
<evidence type="ECO:0000256" key="4">
    <source>
        <dbReference type="ARBA" id="ARBA00023002"/>
    </source>
</evidence>
<keyword evidence="5" id="KW-0503">Monooxygenase</keyword>
<dbReference type="AlphaFoldDB" id="A0AAD7C3E7"/>
<evidence type="ECO:0000256" key="5">
    <source>
        <dbReference type="ARBA" id="ARBA00023033"/>
    </source>
</evidence>
<dbReference type="PANTHER" id="PTHR13789:SF309">
    <property type="entry name" value="PUTATIVE (AFU_ORTHOLOGUE AFUA_6G14510)-RELATED"/>
    <property type="match status" value="1"/>
</dbReference>
<evidence type="ECO:0000256" key="1">
    <source>
        <dbReference type="ARBA" id="ARBA00007992"/>
    </source>
</evidence>
<keyword evidence="4" id="KW-0560">Oxidoreductase</keyword>
<evidence type="ECO:0000313" key="7">
    <source>
        <dbReference type="EMBL" id="KAJ7638217.1"/>
    </source>
</evidence>
<dbReference type="Pfam" id="PF01494">
    <property type="entry name" value="FAD_binding_3"/>
    <property type="match status" value="1"/>
</dbReference>
<dbReference type="EMBL" id="JARKIF010000005">
    <property type="protein sequence ID" value="KAJ7638217.1"/>
    <property type="molecule type" value="Genomic_DNA"/>
</dbReference>
<proteinExistence type="inferred from homology"/>
<evidence type="ECO:0000313" key="8">
    <source>
        <dbReference type="Proteomes" id="UP001221142"/>
    </source>
</evidence>
<feature type="domain" description="FAD-binding" evidence="6">
    <location>
        <begin position="9"/>
        <end position="355"/>
    </location>
</feature>
<gene>
    <name evidence="7" type="ORF">FB45DRAFT_902293</name>
</gene>
<evidence type="ECO:0000256" key="3">
    <source>
        <dbReference type="ARBA" id="ARBA00022827"/>
    </source>
</evidence>
<sequence>MSDATSRLEFIIVGASVSGLASAIGLKASGHRVRVLEKDLQLGGIGSVPNGSGCAQVPPNGCKILSDWGLDAELQANSAPISGFTMYKYDAAGSVSPDFIGVNLWDEEMLSEARGGYMQLPLSHRELVRILYEFAVKPTEEHPTPLVSVLFGQEVVSVDCNACSVTLRSGEIHSADGILGADGARGVVRRALKAEEEALPDSDVWTGISAYRSVSFLSLAAGIDQSYQYRYPECTTWITSQRAARTFPVGKDRDLSLLVYTPDSSQDPTWTEEAEKKLVDVLGTECDAHLRKLAALAGTSTCVQIKDHGDLDSWVSESGRVLAIGDAAHPFPPGALHSYSCSLEDGVFVGKLFSHTQSADRIPEFMRAFQEHRESRCTHIRDGEKEILRLMMLPEGPEKIATEVSMRKKQAAGRNVLEGDLESLLDDFITVFSYDARDDADEYWMAWGRYRDDGSLSSGPLKMAFTSFEQQFAEGSESESEEDLFFVSKKID</sequence>
<accession>A0AAD7C3E7</accession>
<dbReference type="GO" id="GO:0071949">
    <property type="term" value="F:FAD binding"/>
    <property type="evidence" value="ECO:0007669"/>
    <property type="project" value="InterPro"/>
</dbReference>
<reference evidence="7" key="1">
    <citation type="submission" date="2023-03" db="EMBL/GenBank/DDBJ databases">
        <title>Massive genome expansion in bonnet fungi (Mycena s.s.) driven by repeated elements and novel gene families across ecological guilds.</title>
        <authorList>
            <consortium name="Lawrence Berkeley National Laboratory"/>
            <person name="Harder C.B."/>
            <person name="Miyauchi S."/>
            <person name="Viragh M."/>
            <person name="Kuo A."/>
            <person name="Thoen E."/>
            <person name="Andreopoulos B."/>
            <person name="Lu D."/>
            <person name="Skrede I."/>
            <person name="Drula E."/>
            <person name="Henrissat B."/>
            <person name="Morin E."/>
            <person name="Kohler A."/>
            <person name="Barry K."/>
            <person name="LaButti K."/>
            <person name="Morin E."/>
            <person name="Salamov A."/>
            <person name="Lipzen A."/>
            <person name="Mereny Z."/>
            <person name="Hegedus B."/>
            <person name="Baldrian P."/>
            <person name="Stursova M."/>
            <person name="Weitz H."/>
            <person name="Taylor A."/>
            <person name="Grigoriev I.V."/>
            <person name="Nagy L.G."/>
            <person name="Martin F."/>
            <person name="Kauserud H."/>
        </authorList>
    </citation>
    <scope>NUCLEOTIDE SEQUENCE</scope>
    <source>
        <strain evidence="7">9284</strain>
    </source>
</reference>
<dbReference type="GO" id="GO:0004497">
    <property type="term" value="F:monooxygenase activity"/>
    <property type="evidence" value="ECO:0007669"/>
    <property type="project" value="UniProtKB-KW"/>
</dbReference>
<dbReference type="SUPFAM" id="SSF51905">
    <property type="entry name" value="FAD/NAD(P)-binding domain"/>
    <property type="match status" value="1"/>
</dbReference>
<organism evidence="7 8">
    <name type="scientific">Roridomyces roridus</name>
    <dbReference type="NCBI Taxonomy" id="1738132"/>
    <lineage>
        <taxon>Eukaryota</taxon>
        <taxon>Fungi</taxon>
        <taxon>Dikarya</taxon>
        <taxon>Basidiomycota</taxon>
        <taxon>Agaricomycotina</taxon>
        <taxon>Agaricomycetes</taxon>
        <taxon>Agaricomycetidae</taxon>
        <taxon>Agaricales</taxon>
        <taxon>Marasmiineae</taxon>
        <taxon>Mycenaceae</taxon>
        <taxon>Roridomyces</taxon>
    </lineage>
</organism>
<keyword evidence="8" id="KW-1185">Reference proteome</keyword>
<evidence type="ECO:0000259" key="6">
    <source>
        <dbReference type="Pfam" id="PF01494"/>
    </source>
</evidence>